<dbReference type="OrthoDB" id="5371818at2759"/>
<dbReference type="InterPro" id="IPR037523">
    <property type="entry name" value="VOC_core"/>
</dbReference>
<reference evidence="2 3" key="1">
    <citation type="journal article" date="2004" name="Nature">
        <title>Genome sequence of the ultrasmall unicellular red alga Cyanidioschyzon merolae 10D.</title>
        <authorList>
            <person name="Matsuzaki M."/>
            <person name="Misumi O."/>
            <person name="Shin-i T."/>
            <person name="Maruyama S."/>
            <person name="Takahara M."/>
            <person name="Miyagishima S."/>
            <person name="Mori T."/>
            <person name="Nishida K."/>
            <person name="Yagisawa F."/>
            <person name="Nishida K."/>
            <person name="Yoshida Y."/>
            <person name="Nishimura Y."/>
            <person name="Nakao S."/>
            <person name="Kobayashi T."/>
            <person name="Momoyama Y."/>
            <person name="Higashiyama T."/>
            <person name="Minoda A."/>
            <person name="Sano M."/>
            <person name="Nomoto H."/>
            <person name="Oishi K."/>
            <person name="Hayashi H."/>
            <person name="Ohta F."/>
            <person name="Nishizaka S."/>
            <person name="Haga S."/>
            <person name="Miura S."/>
            <person name="Morishita T."/>
            <person name="Kabeya Y."/>
            <person name="Terasawa K."/>
            <person name="Suzuki Y."/>
            <person name="Ishii Y."/>
            <person name="Asakawa S."/>
            <person name="Takano H."/>
            <person name="Ohta N."/>
            <person name="Kuroiwa H."/>
            <person name="Tanaka K."/>
            <person name="Shimizu N."/>
            <person name="Sugano S."/>
            <person name="Sato N."/>
            <person name="Nozaki H."/>
            <person name="Ogasawara N."/>
            <person name="Kohara Y."/>
            <person name="Kuroiwa T."/>
        </authorList>
    </citation>
    <scope>NUCLEOTIDE SEQUENCE [LARGE SCALE GENOMIC DNA]</scope>
    <source>
        <strain evidence="2 3">10D</strain>
    </source>
</reference>
<dbReference type="Gene3D" id="3.10.180.10">
    <property type="entry name" value="2,3-Dihydroxybiphenyl 1,2-Dioxygenase, domain 1"/>
    <property type="match status" value="1"/>
</dbReference>
<name>M1V9Z3_CYAM1</name>
<dbReference type="GeneID" id="16996127"/>
<reference evidence="2 3" key="2">
    <citation type="journal article" date="2007" name="BMC Biol.">
        <title>A 100%-complete sequence reveals unusually simple genomic features in the hot-spring red alga Cyanidioschyzon merolae.</title>
        <authorList>
            <person name="Nozaki H."/>
            <person name="Takano H."/>
            <person name="Misumi O."/>
            <person name="Terasawa K."/>
            <person name="Matsuzaki M."/>
            <person name="Maruyama S."/>
            <person name="Nishida K."/>
            <person name="Yagisawa F."/>
            <person name="Yoshida Y."/>
            <person name="Fujiwara T."/>
            <person name="Takio S."/>
            <person name="Tamura K."/>
            <person name="Chung S.J."/>
            <person name="Nakamura S."/>
            <person name="Kuroiwa H."/>
            <person name="Tanaka K."/>
            <person name="Sato N."/>
            <person name="Kuroiwa T."/>
        </authorList>
    </citation>
    <scope>NUCLEOTIDE SEQUENCE [LARGE SCALE GENOMIC DNA]</scope>
    <source>
        <strain evidence="2 3">10D</strain>
    </source>
</reference>
<gene>
    <name evidence="2" type="ORF">CYME_CMP184C</name>
</gene>
<dbReference type="InterPro" id="IPR004360">
    <property type="entry name" value="Glyas_Fos-R_dOase_dom"/>
</dbReference>
<dbReference type="RefSeq" id="XP_005537850.1">
    <property type="nucleotide sequence ID" value="XM_005537793.1"/>
</dbReference>
<dbReference type="OMA" id="HACVAIK"/>
<dbReference type="InterPro" id="IPR050383">
    <property type="entry name" value="GlyoxalaseI/FosfomycinResist"/>
</dbReference>
<keyword evidence="3" id="KW-1185">Reference proteome</keyword>
<evidence type="ECO:0000313" key="2">
    <source>
        <dbReference type="EMBL" id="BAM81814.1"/>
    </source>
</evidence>
<dbReference type="PROSITE" id="PS51819">
    <property type="entry name" value="VOC"/>
    <property type="match status" value="1"/>
</dbReference>
<dbReference type="PANTHER" id="PTHR21366:SF22">
    <property type="entry name" value="VOC DOMAIN-CONTAINING PROTEIN"/>
    <property type="match status" value="1"/>
</dbReference>
<dbReference type="EMBL" id="AP006498">
    <property type="protein sequence ID" value="BAM81814.1"/>
    <property type="molecule type" value="Genomic_DNA"/>
</dbReference>
<dbReference type="Pfam" id="PF00903">
    <property type="entry name" value="Glyoxalase"/>
    <property type="match status" value="1"/>
</dbReference>
<organism evidence="2 3">
    <name type="scientific">Cyanidioschyzon merolae (strain NIES-3377 / 10D)</name>
    <name type="common">Unicellular red alga</name>
    <dbReference type="NCBI Taxonomy" id="280699"/>
    <lineage>
        <taxon>Eukaryota</taxon>
        <taxon>Rhodophyta</taxon>
        <taxon>Bangiophyceae</taxon>
        <taxon>Cyanidiales</taxon>
        <taxon>Cyanidiaceae</taxon>
        <taxon>Cyanidioschyzon</taxon>
    </lineage>
</organism>
<accession>M1V9Z3</accession>
<evidence type="ECO:0000313" key="3">
    <source>
        <dbReference type="Proteomes" id="UP000007014"/>
    </source>
</evidence>
<dbReference type="SUPFAM" id="SSF54593">
    <property type="entry name" value="Glyoxalase/Bleomycin resistance protein/Dihydroxybiphenyl dioxygenase"/>
    <property type="match status" value="1"/>
</dbReference>
<sequence>MFGKSYSSAFLSPFVSFRGPLTCEVCKSSVRLSRNWSIHFSAGSRKRLFVDSSLPKLFCTVAQNGVATYGGIQHAGIIVSDLNRSLDFYVGVLGMEDDSHLRNPKLPFGGAFVKVGATQIHLMVADNLEIPEPSFRENRPAHGGRDYHLAMTVDALEPLERRLREKGIPFTMSRSGRRALFCRDPDGNALEFIETPALRTSSS</sequence>
<protein>
    <recommendedName>
        <fullName evidence="1">VOC domain-containing protein</fullName>
    </recommendedName>
</protein>
<dbReference type="Proteomes" id="UP000007014">
    <property type="component" value="Chromosome 16"/>
</dbReference>
<dbReference type="KEGG" id="cme:CYME_CMP184C"/>
<evidence type="ECO:0000259" key="1">
    <source>
        <dbReference type="PROSITE" id="PS51819"/>
    </source>
</evidence>
<dbReference type="eggNOG" id="ENOG502RKPE">
    <property type="taxonomic scope" value="Eukaryota"/>
</dbReference>
<dbReference type="InterPro" id="IPR029068">
    <property type="entry name" value="Glyas_Bleomycin-R_OHBP_Dase"/>
</dbReference>
<dbReference type="HOGENOM" id="CLU_111343_0_0_1"/>
<dbReference type="PANTHER" id="PTHR21366">
    <property type="entry name" value="GLYOXALASE FAMILY PROTEIN"/>
    <property type="match status" value="1"/>
</dbReference>
<proteinExistence type="predicted"/>
<dbReference type="AlphaFoldDB" id="M1V9Z3"/>
<dbReference type="Gramene" id="CMP184CT">
    <property type="protein sequence ID" value="CMP184CT"/>
    <property type="gene ID" value="CMP184C"/>
</dbReference>
<feature type="domain" description="VOC" evidence="1">
    <location>
        <begin position="71"/>
        <end position="195"/>
    </location>
</feature>